<accession>A0ABY3RAF6</accession>
<dbReference type="Proteomes" id="UP001431010">
    <property type="component" value="Chromosome"/>
</dbReference>
<sequence length="372" mass="41586">MTVHQPEQLPPSEQSIITELEAAVRGGSSEKRVNTLRQVTNLFLHDGERLSEDQIRVFDNVLCMLVSRVETRARAELSKHLAPVDYAPVDVIQRLARDDEISVAESVLMHSTRLSERTLVEVASTKGQDHLMAISSRQHLTEAVTDIIVDRGERQVIRKLANNQTARFSETGYSGMMAHAENDDELSEIIGLRVDLPNKHLRDLLRRATDAVRAKLMSSAPPALQQEIKKVLKAIADVARSDGGLIGRDFTLAEEAVKRMKGLNELNDPAIGHFAETRRFGEIAAALGLLNNVPTEMMAKVLEGPRTDIVLIPCRAASLTWSAVEKILVHRPIKHAIDTDTLKLAERDYGRLSLDTAQRTLRFWMVHNRVEK</sequence>
<keyword evidence="2" id="KW-1185">Reference proteome</keyword>
<dbReference type="InterPro" id="IPR019285">
    <property type="entry name" value="DUF2336"/>
</dbReference>
<protein>
    <submittedName>
        <fullName evidence="1">DUF2336 domain-containing protein</fullName>
    </submittedName>
</protein>
<evidence type="ECO:0000313" key="2">
    <source>
        <dbReference type="Proteomes" id="UP001431010"/>
    </source>
</evidence>
<dbReference type="Pfam" id="PF10098">
    <property type="entry name" value="DUF2336"/>
    <property type="match status" value="1"/>
</dbReference>
<gene>
    <name evidence="1" type="ORF">LQG66_33410</name>
</gene>
<reference evidence="1" key="1">
    <citation type="journal article" date="2024" name="Antonie Van Leeuwenhoek">
        <title>Bradyrhizobium ontarionense sp. nov., a novel bacterial symbiont isolated from Aeschynomene indica (Indian jointvetch), harbours photosynthesis, nitrogen fixation and nitrous oxide (N2O) reductase genes.</title>
        <authorList>
            <person name="Bromfield E.S.P."/>
            <person name="Cloutier S."/>
        </authorList>
    </citation>
    <scope>NUCLEOTIDE SEQUENCE</scope>
    <source>
        <strain evidence="1">A19</strain>
    </source>
</reference>
<dbReference type="EMBL" id="CP088156">
    <property type="protein sequence ID" value="UFZ04037.1"/>
    <property type="molecule type" value="Genomic_DNA"/>
</dbReference>
<name>A0ABY3RAF6_9BRAD</name>
<organism evidence="1 2">
    <name type="scientific">Bradyrhizobium ontarionense</name>
    <dbReference type="NCBI Taxonomy" id="2898149"/>
    <lineage>
        <taxon>Bacteria</taxon>
        <taxon>Pseudomonadati</taxon>
        <taxon>Pseudomonadota</taxon>
        <taxon>Alphaproteobacteria</taxon>
        <taxon>Hyphomicrobiales</taxon>
        <taxon>Nitrobacteraceae</taxon>
        <taxon>Bradyrhizobium</taxon>
    </lineage>
</organism>
<evidence type="ECO:0000313" key="1">
    <source>
        <dbReference type="EMBL" id="UFZ04037.1"/>
    </source>
</evidence>
<proteinExistence type="predicted"/>